<accession>A0A9W5YZL4</accession>
<evidence type="ECO:0000256" key="2">
    <source>
        <dbReference type="ARBA" id="ARBA00022679"/>
    </source>
</evidence>
<dbReference type="PROSITE" id="PS51683">
    <property type="entry name" value="SAM_OMT_II"/>
    <property type="match status" value="1"/>
</dbReference>
<reference evidence="7" key="1">
    <citation type="submission" date="2022-07" db="EMBL/GenBank/DDBJ databases">
        <title>Taxonomy of Aspergillus series Nigri: significant species reduction supported by multi-species coalescent approaches.</title>
        <authorList>
            <person name="Bian C."/>
            <person name="Kusuya Y."/>
            <person name="Sklenar F."/>
            <person name="D'hooge E."/>
            <person name="Yaguchi T."/>
            <person name="Takahashi H."/>
            <person name="Hubka V."/>
        </authorList>
    </citation>
    <scope>NUCLEOTIDE SEQUENCE</scope>
    <source>
        <strain evidence="7">CBS 733.88</strain>
    </source>
</reference>
<protein>
    <recommendedName>
        <fullName evidence="9">O-methyltransferase domain-containing protein</fullName>
    </recommendedName>
</protein>
<dbReference type="GO" id="GO:0044550">
    <property type="term" value="P:secondary metabolite biosynthetic process"/>
    <property type="evidence" value="ECO:0007669"/>
    <property type="project" value="UniProtKB-ARBA"/>
</dbReference>
<keyword evidence="3" id="KW-0949">S-adenosyl-L-methionine</keyword>
<keyword evidence="1" id="KW-0489">Methyltransferase</keyword>
<name>A0A9W5YZL4_9EURO</name>
<evidence type="ECO:0000313" key="7">
    <source>
        <dbReference type="EMBL" id="GKZ26430.1"/>
    </source>
</evidence>
<feature type="domain" description="O-methyltransferase C-terminal" evidence="5">
    <location>
        <begin position="179"/>
        <end position="366"/>
    </location>
</feature>
<dbReference type="InterPro" id="IPR016461">
    <property type="entry name" value="COMT-like"/>
</dbReference>
<evidence type="ECO:0000256" key="1">
    <source>
        <dbReference type="ARBA" id="ARBA00022603"/>
    </source>
</evidence>
<dbReference type="GO" id="GO:0046983">
    <property type="term" value="F:protein dimerization activity"/>
    <property type="evidence" value="ECO:0007669"/>
    <property type="project" value="InterPro"/>
</dbReference>
<dbReference type="Proteomes" id="UP001143548">
    <property type="component" value="Unassembled WGS sequence"/>
</dbReference>
<dbReference type="SUPFAM" id="SSF46785">
    <property type="entry name" value="Winged helix' DNA-binding domain"/>
    <property type="match status" value="1"/>
</dbReference>
<dbReference type="InterPro" id="IPR012967">
    <property type="entry name" value="COMT_dimerisation"/>
</dbReference>
<keyword evidence="2" id="KW-0808">Transferase</keyword>
<evidence type="ECO:0000256" key="3">
    <source>
        <dbReference type="ARBA" id="ARBA00022691"/>
    </source>
</evidence>
<dbReference type="Pfam" id="PF08100">
    <property type="entry name" value="Dimerisation"/>
    <property type="match status" value="1"/>
</dbReference>
<dbReference type="GO" id="GO:0032259">
    <property type="term" value="P:methylation"/>
    <property type="evidence" value="ECO:0007669"/>
    <property type="project" value="UniProtKB-KW"/>
</dbReference>
<dbReference type="SUPFAM" id="SSF53335">
    <property type="entry name" value="S-adenosyl-L-methionine-dependent methyltransferases"/>
    <property type="match status" value="1"/>
</dbReference>
<dbReference type="EMBL" id="BROQ01000146">
    <property type="protein sequence ID" value="GKZ26430.1"/>
    <property type="molecule type" value="Genomic_DNA"/>
</dbReference>
<organism evidence="7 8">
    <name type="scientific">Aspergillus brasiliensis</name>
    <dbReference type="NCBI Taxonomy" id="319629"/>
    <lineage>
        <taxon>Eukaryota</taxon>
        <taxon>Fungi</taxon>
        <taxon>Dikarya</taxon>
        <taxon>Ascomycota</taxon>
        <taxon>Pezizomycotina</taxon>
        <taxon>Eurotiomycetes</taxon>
        <taxon>Eurotiomycetidae</taxon>
        <taxon>Eurotiales</taxon>
        <taxon>Aspergillaceae</taxon>
        <taxon>Aspergillus</taxon>
        <taxon>Aspergillus subgen. Circumdati</taxon>
    </lineage>
</organism>
<dbReference type="AlphaFoldDB" id="A0A9W5YZL4"/>
<comment type="caution">
    <text evidence="7">The sequence shown here is derived from an EMBL/GenBank/DDBJ whole genome shotgun (WGS) entry which is preliminary data.</text>
</comment>
<evidence type="ECO:0000259" key="5">
    <source>
        <dbReference type="Pfam" id="PF00891"/>
    </source>
</evidence>
<dbReference type="InterPro" id="IPR001077">
    <property type="entry name" value="COMT_C"/>
</dbReference>
<dbReference type="PANTHER" id="PTHR43712:SF1">
    <property type="entry name" value="HYPOTHETICAL O-METHYLTRANSFERASE (EUROFUNG)-RELATED"/>
    <property type="match status" value="1"/>
</dbReference>
<dbReference type="GO" id="GO:0008171">
    <property type="term" value="F:O-methyltransferase activity"/>
    <property type="evidence" value="ECO:0007669"/>
    <property type="project" value="InterPro"/>
</dbReference>
<evidence type="ECO:0008006" key="9">
    <source>
        <dbReference type="Google" id="ProtNLM"/>
    </source>
</evidence>
<proteinExistence type="predicted"/>
<dbReference type="PANTHER" id="PTHR43712">
    <property type="entry name" value="PUTATIVE (AFU_ORTHOLOGUE AFUA_4G14580)-RELATED"/>
    <property type="match status" value="1"/>
</dbReference>
<dbReference type="Gene3D" id="1.10.10.10">
    <property type="entry name" value="Winged helix-like DNA-binding domain superfamily/Winged helix DNA-binding domain"/>
    <property type="match status" value="1"/>
</dbReference>
<evidence type="ECO:0000259" key="6">
    <source>
        <dbReference type="Pfam" id="PF08100"/>
    </source>
</evidence>
<gene>
    <name evidence="7" type="ORF">AbraCBS73388_002515</name>
</gene>
<feature type="domain" description="O-methyltransferase dimerisation" evidence="6">
    <location>
        <begin position="62"/>
        <end position="116"/>
    </location>
</feature>
<dbReference type="InterPro" id="IPR029063">
    <property type="entry name" value="SAM-dependent_MTases_sf"/>
</dbReference>
<dbReference type="InterPro" id="IPR036390">
    <property type="entry name" value="WH_DNA-bd_sf"/>
</dbReference>
<evidence type="ECO:0000313" key="8">
    <source>
        <dbReference type="Proteomes" id="UP001143548"/>
    </source>
</evidence>
<dbReference type="Pfam" id="PF00891">
    <property type="entry name" value="Methyltransf_2"/>
    <property type="match status" value="1"/>
</dbReference>
<feature type="active site" description="Proton acceptor" evidence="4">
    <location>
        <position position="297"/>
    </location>
</feature>
<dbReference type="PIRSF" id="PIRSF005739">
    <property type="entry name" value="O-mtase"/>
    <property type="match status" value="1"/>
</dbReference>
<dbReference type="Gene3D" id="3.40.50.150">
    <property type="entry name" value="Vaccinia Virus protein VP39"/>
    <property type="match status" value="1"/>
</dbReference>
<dbReference type="InterPro" id="IPR036388">
    <property type="entry name" value="WH-like_DNA-bd_sf"/>
</dbReference>
<evidence type="ECO:0000256" key="4">
    <source>
        <dbReference type="PIRSR" id="PIRSR005739-1"/>
    </source>
</evidence>
<sequence length="391" mass="43515">MSTVDIQTLLSNLAVLSEQPPENDELRSQLSEALSRALVAVERPLDTVHRLSFAPLQLVMTKVAIDLNLFQILVSHGRLMGVTELAQAAGAETLLVRRILRYLAAFNLIAETSVDQFEASPATHALTVPGFAAGIIHHFDIQLPAWAALPEVLASSEYQNPSDRQRTAFQQAHHTDQTVFSWFMTQPRLFQDFSQWMTAQRAGQPTWLDVFPMQRLLAATPTTEEPLFVDIGGGVGHQCVSLIDRHPQLVGRIVVEDLTPVIVHALPHPRIEHLAHDFWTPQPLAGATFYYLRNVLHDYPDDQCVTLLQLQRDAMGPNSTLLVDEIVCPTTRATRAVVDMDIAVMACLAARERTYEEWVGIFQAAGLVLTEVLPYVSEVGHSVMVVKRLVE</sequence>